<dbReference type="Pfam" id="PF01872">
    <property type="entry name" value="RibD_C"/>
    <property type="match status" value="1"/>
</dbReference>
<dbReference type="InterPro" id="IPR002734">
    <property type="entry name" value="RibDG_C"/>
</dbReference>
<evidence type="ECO:0000313" key="3">
    <source>
        <dbReference type="Proteomes" id="UP001596417"/>
    </source>
</evidence>
<gene>
    <name evidence="2" type="ORF">ACFQL7_28440</name>
</gene>
<name>A0ABD5YVI3_9EURY</name>
<protein>
    <submittedName>
        <fullName evidence="2">Dihydrofolate reductase family protein</fullName>
    </submittedName>
</protein>
<dbReference type="PANTHER" id="PTHR38011">
    <property type="entry name" value="DIHYDROFOLATE REDUCTASE FAMILY PROTEIN (AFU_ORTHOLOGUE AFUA_8G06820)"/>
    <property type="match status" value="1"/>
</dbReference>
<keyword evidence="3" id="KW-1185">Reference proteome</keyword>
<dbReference type="PANTHER" id="PTHR38011:SF11">
    <property type="entry name" value="2,5-DIAMINO-6-RIBOSYLAMINO-4(3H)-PYRIMIDINONE 5'-PHOSPHATE REDUCTASE"/>
    <property type="match status" value="1"/>
</dbReference>
<dbReference type="InterPro" id="IPR050765">
    <property type="entry name" value="Riboflavin_Biosynth_HTPR"/>
</dbReference>
<evidence type="ECO:0000259" key="1">
    <source>
        <dbReference type="Pfam" id="PF01872"/>
    </source>
</evidence>
<evidence type="ECO:0000313" key="2">
    <source>
        <dbReference type="EMBL" id="MFC7193334.1"/>
    </source>
</evidence>
<reference evidence="2 3" key="1">
    <citation type="journal article" date="2019" name="Int. J. Syst. Evol. Microbiol.">
        <title>The Global Catalogue of Microorganisms (GCM) 10K type strain sequencing project: providing services to taxonomists for standard genome sequencing and annotation.</title>
        <authorList>
            <consortium name="The Broad Institute Genomics Platform"/>
            <consortium name="The Broad Institute Genome Sequencing Center for Infectious Disease"/>
            <person name="Wu L."/>
            <person name="Ma J."/>
        </authorList>
    </citation>
    <scope>NUCLEOTIDE SEQUENCE [LARGE SCALE GENOMIC DNA]</scope>
    <source>
        <strain evidence="2 3">RDMS1</strain>
    </source>
</reference>
<proteinExistence type="predicted"/>
<dbReference type="EMBL" id="JBHTAX010000008">
    <property type="protein sequence ID" value="MFC7193334.1"/>
    <property type="molecule type" value="Genomic_DNA"/>
</dbReference>
<sequence>MVERMKTQYYTATSIDGYLADEDNSLDWLFQFGAIEGMEDDQAQFIEQVGAAAMGSTTYEWMIEHENLLENPDNWPYEVPVWVFSSRELPIVDGANIHFAQGDVAPVHAEMATAADGKNIWLVGGGDLIGQFYEHALLDEIILSVAPVTLASGAPLLPRKITAPPLKLANVQQYGDVFAVLTYEVQQVSED</sequence>
<dbReference type="InterPro" id="IPR024072">
    <property type="entry name" value="DHFR-like_dom_sf"/>
</dbReference>
<dbReference type="Gene3D" id="3.40.430.10">
    <property type="entry name" value="Dihydrofolate Reductase, subunit A"/>
    <property type="match status" value="1"/>
</dbReference>
<dbReference type="RefSeq" id="WP_390207138.1">
    <property type="nucleotide sequence ID" value="NZ_JBHTAX010000008.1"/>
</dbReference>
<dbReference type="Proteomes" id="UP001596417">
    <property type="component" value="Unassembled WGS sequence"/>
</dbReference>
<dbReference type="AlphaFoldDB" id="A0ABD5YVI3"/>
<dbReference type="SUPFAM" id="SSF53597">
    <property type="entry name" value="Dihydrofolate reductase-like"/>
    <property type="match status" value="1"/>
</dbReference>
<organism evidence="2 3">
    <name type="scientific">Halocatena marina</name>
    <dbReference type="NCBI Taxonomy" id="2934937"/>
    <lineage>
        <taxon>Archaea</taxon>
        <taxon>Methanobacteriati</taxon>
        <taxon>Methanobacteriota</taxon>
        <taxon>Stenosarchaea group</taxon>
        <taxon>Halobacteria</taxon>
        <taxon>Halobacteriales</taxon>
        <taxon>Natronomonadaceae</taxon>
        <taxon>Halocatena</taxon>
    </lineage>
</organism>
<comment type="caution">
    <text evidence="2">The sequence shown here is derived from an EMBL/GenBank/DDBJ whole genome shotgun (WGS) entry which is preliminary data.</text>
</comment>
<feature type="domain" description="Bacterial bifunctional deaminase-reductase C-terminal" evidence="1">
    <location>
        <begin position="10"/>
        <end position="177"/>
    </location>
</feature>
<accession>A0ABD5YVI3</accession>